<evidence type="ECO:0000313" key="1">
    <source>
        <dbReference type="EMBL" id="CAF0867522.1"/>
    </source>
</evidence>
<organism evidence="1 3">
    <name type="scientific">Rotaria sordida</name>
    <dbReference type="NCBI Taxonomy" id="392033"/>
    <lineage>
        <taxon>Eukaryota</taxon>
        <taxon>Metazoa</taxon>
        <taxon>Spiralia</taxon>
        <taxon>Gnathifera</taxon>
        <taxon>Rotifera</taxon>
        <taxon>Eurotatoria</taxon>
        <taxon>Bdelloidea</taxon>
        <taxon>Philodinida</taxon>
        <taxon>Philodinidae</taxon>
        <taxon>Rotaria</taxon>
    </lineage>
</organism>
<dbReference type="AlphaFoldDB" id="A0A813XA01"/>
<reference evidence="1" key="1">
    <citation type="submission" date="2021-02" db="EMBL/GenBank/DDBJ databases">
        <authorList>
            <person name="Nowell W R."/>
        </authorList>
    </citation>
    <scope>NUCLEOTIDE SEQUENCE</scope>
</reference>
<proteinExistence type="predicted"/>
<gene>
    <name evidence="2" type="ORF">RFH988_LOCUS7457</name>
    <name evidence="1" type="ORF">SEV965_LOCUS3937</name>
</gene>
<dbReference type="Proteomes" id="UP000663889">
    <property type="component" value="Unassembled WGS sequence"/>
</dbReference>
<accession>A0A813XA01</accession>
<dbReference type="EMBL" id="CAJNOO010000236">
    <property type="protein sequence ID" value="CAF0870740.1"/>
    <property type="molecule type" value="Genomic_DNA"/>
</dbReference>
<dbReference type="Proteomes" id="UP000663882">
    <property type="component" value="Unassembled WGS sequence"/>
</dbReference>
<comment type="caution">
    <text evidence="1">The sequence shown here is derived from an EMBL/GenBank/DDBJ whole genome shotgun (WGS) entry which is preliminary data.</text>
</comment>
<protein>
    <submittedName>
        <fullName evidence="1">Uncharacterized protein</fullName>
    </submittedName>
</protein>
<evidence type="ECO:0000313" key="3">
    <source>
        <dbReference type="Proteomes" id="UP000663889"/>
    </source>
</evidence>
<name>A0A813XA01_9BILA</name>
<dbReference type="EMBL" id="CAJNOU010000105">
    <property type="protein sequence ID" value="CAF0867522.1"/>
    <property type="molecule type" value="Genomic_DNA"/>
</dbReference>
<evidence type="ECO:0000313" key="2">
    <source>
        <dbReference type="EMBL" id="CAF0870740.1"/>
    </source>
</evidence>
<dbReference type="OrthoDB" id="10012848at2759"/>
<sequence>MIAAATYVMHTTKNKYNDNERKISVTVYHNDRQLYLHGICLECLSMRSLLILSHICKTKFNFYPIIMID</sequence>